<proteinExistence type="predicted"/>
<dbReference type="EMBL" id="MU004190">
    <property type="protein sequence ID" value="KAF2494863.1"/>
    <property type="molecule type" value="Genomic_DNA"/>
</dbReference>
<protein>
    <recommendedName>
        <fullName evidence="3">F-box domain-containing protein</fullName>
    </recommendedName>
</protein>
<dbReference type="Proteomes" id="UP000799750">
    <property type="component" value="Unassembled WGS sequence"/>
</dbReference>
<dbReference type="SUPFAM" id="SSF81383">
    <property type="entry name" value="F-box domain"/>
    <property type="match status" value="1"/>
</dbReference>
<keyword evidence="2" id="KW-1185">Reference proteome</keyword>
<accession>A0A6A6QT09</accession>
<dbReference type="InterPro" id="IPR036047">
    <property type="entry name" value="F-box-like_dom_sf"/>
</dbReference>
<sequence>MDTNPRRELASRHNATRSHILQLPVEALCMIGGHLSPVSALAVVQTCRKLRRDFPLAFFPLNEFDPEISRLERKLLPSTPESRISLASHRIWCSACGNRHSAKVFSPQQRASVPLERRCLGMEKKFRLCEHQSFTLAELNAAVTKYDFISCHHEDHPDSSCPENEQCFLWGDPLGDRKDYCHRQSFLLMYDSLDPVIPGFISRLIAALRWLDVPLCSHARTRTSDVAVLQDLQALLERDRTRYDRPWSSSWDTWNTAHARGTERWYPTEGHNPFHCPGHMRSQQNFQTGVFVSCVASECDCAFIINRTYYPNIKHETVFLEVGQFFTASAPTDEEWLEVVCTEAEWPGTAFARGSWRHVRSTNRKISLILFQSIH</sequence>
<name>A0A6A6QT09_9PEZI</name>
<organism evidence="1 2">
    <name type="scientific">Lophium mytilinum</name>
    <dbReference type="NCBI Taxonomy" id="390894"/>
    <lineage>
        <taxon>Eukaryota</taxon>
        <taxon>Fungi</taxon>
        <taxon>Dikarya</taxon>
        <taxon>Ascomycota</taxon>
        <taxon>Pezizomycotina</taxon>
        <taxon>Dothideomycetes</taxon>
        <taxon>Pleosporomycetidae</taxon>
        <taxon>Mytilinidiales</taxon>
        <taxon>Mytilinidiaceae</taxon>
        <taxon>Lophium</taxon>
    </lineage>
</organism>
<evidence type="ECO:0008006" key="3">
    <source>
        <dbReference type="Google" id="ProtNLM"/>
    </source>
</evidence>
<evidence type="ECO:0000313" key="2">
    <source>
        <dbReference type="Proteomes" id="UP000799750"/>
    </source>
</evidence>
<gene>
    <name evidence="1" type="ORF">BU16DRAFT_50064</name>
</gene>
<dbReference type="AlphaFoldDB" id="A0A6A6QT09"/>
<reference evidence="1" key="1">
    <citation type="journal article" date="2020" name="Stud. Mycol.">
        <title>101 Dothideomycetes genomes: a test case for predicting lifestyles and emergence of pathogens.</title>
        <authorList>
            <person name="Haridas S."/>
            <person name="Albert R."/>
            <person name="Binder M."/>
            <person name="Bloem J."/>
            <person name="Labutti K."/>
            <person name="Salamov A."/>
            <person name="Andreopoulos B."/>
            <person name="Baker S."/>
            <person name="Barry K."/>
            <person name="Bills G."/>
            <person name="Bluhm B."/>
            <person name="Cannon C."/>
            <person name="Castanera R."/>
            <person name="Culley D."/>
            <person name="Daum C."/>
            <person name="Ezra D."/>
            <person name="Gonzalez J."/>
            <person name="Henrissat B."/>
            <person name="Kuo A."/>
            <person name="Liang C."/>
            <person name="Lipzen A."/>
            <person name="Lutzoni F."/>
            <person name="Magnuson J."/>
            <person name="Mondo S."/>
            <person name="Nolan M."/>
            <person name="Ohm R."/>
            <person name="Pangilinan J."/>
            <person name="Park H.-J."/>
            <person name="Ramirez L."/>
            <person name="Alfaro M."/>
            <person name="Sun H."/>
            <person name="Tritt A."/>
            <person name="Yoshinaga Y."/>
            <person name="Zwiers L.-H."/>
            <person name="Turgeon B."/>
            <person name="Goodwin S."/>
            <person name="Spatafora J."/>
            <person name="Crous P."/>
            <person name="Grigoriev I."/>
        </authorList>
    </citation>
    <scope>NUCLEOTIDE SEQUENCE</scope>
    <source>
        <strain evidence="1">CBS 269.34</strain>
    </source>
</reference>
<evidence type="ECO:0000313" key="1">
    <source>
        <dbReference type="EMBL" id="KAF2494863.1"/>
    </source>
</evidence>